<dbReference type="Proteomes" id="UP000199403">
    <property type="component" value="Unassembled WGS sequence"/>
</dbReference>
<organism evidence="1 2">
    <name type="scientific">Cyclobacterium xiamenense</name>
    <dbReference type="NCBI Taxonomy" id="1297121"/>
    <lineage>
        <taxon>Bacteria</taxon>
        <taxon>Pseudomonadati</taxon>
        <taxon>Bacteroidota</taxon>
        <taxon>Cytophagia</taxon>
        <taxon>Cytophagales</taxon>
        <taxon>Cyclobacteriaceae</taxon>
        <taxon>Cyclobacterium</taxon>
    </lineage>
</organism>
<dbReference type="InterPro" id="IPR005199">
    <property type="entry name" value="Glyco_hydro_79"/>
</dbReference>
<dbReference type="InterPro" id="IPR017853">
    <property type="entry name" value="GH"/>
</dbReference>
<dbReference type="Pfam" id="PF03662">
    <property type="entry name" value="Glyco_hydro_79n"/>
    <property type="match status" value="1"/>
</dbReference>
<keyword evidence="1" id="KW-0378">Hydrolase</keyword>
<dbReference type="SUPFAM" id="SSF51445">
    <property type="entry name" value="(Trans)glycosidases"/>
    <property type="match status" value="1"/>
</dbReference>
<dbReference type="Gene3D" id="3.20.20.80">
    <property type="entry name" value="Glycosidases"/>
    <property type="match status" value="1"/>
</dbReference>
<protein>
    <submittedName>
        <fullName evidence="1">Glycosyl hydrolase family 79, N-terminal domain</fullName>
    </submittedName>
</protein>
<accession>A0A1H7AGR6</accession>
<dbReference type="OrthoDB" id="366350at2"/>
<evidence type="ECO:0000313" key="1">
    <source>
        <dbReference type="EMBL" id="SEJ64538.1"/>
    </source>
</evidence>
<dbReference type="PANTHER" id="PTHR46145">
    <property type="entry name" value="HEPARANASE"/>
    <property type="match status" value="1"/>
</dbReference>
<gene>
    <name evidence="1" type="ORF">SAMN05192553_10721</name>
</gene>
<dbReference type="GO" id="GO:0016020">
    <property type="term" value="C:membrane"/>
    <property type="evidence" value="ECO:0007669"/>
    <property type="project" value="InterPro"/>
</dbReference>
<name>A0A1H7AGR6_9BACT</name>
<keyword evidence="2" id="KW-1185">Reference proteome</keyword>
<dbReference type="RefSeq" id="WP_092177391.1">
    <property type="nucleotide sequence ID" value="NZ_FNZH01000007.1"/>
</dbReference>
<proteinExistence type="predicted"/>
<reference evidence="2" key="1">
    <citation type="submission" date="2016-10" db="EMBL/GenBank/DDBJ databases">
        <authorList>
            <person name="Varghese N."/>
            <person name="Submissions S."/>
        </authorList>
    </citation>
    <scope>NUCLEOTIDE SEQUENCE [LARGE SCALE GENOMIC DNA]</scope>
    <source>
        <strain evidence="2">IBRC-M 10761</strain>
    </source>
</reference>
<dbReference type="PANTHER" id="PTHR46145:SF4">
    <property type="entry name" value="HEPARANASE"/>
    <property type="match status" value="1"/>
</dbReference>
<dbReference type="AlphaFoldDB" id="A0A1H7AGR6"/>
<evidence type="ECO:0000313" key="2">
    <source>
        <dbReference type="Proteomes" id="UP000199403"/>
    </source>
</evidence>
<dbReference type="GO" id="GO:0016798">
    <property type="term" value="F:hydrolase activity, acting on glycosyl bonds"/>
    <property type="evidence" value="ECO:0007669"/>
    <property type="project" value="InterPro"/>
</dbReference>
<dbReference type="PROSITE" id="PS51257">
    <property type="entry name" value="PROKAR_LIPOPROTEIN"/>
    <property type="match status" value="1"/>
</dbReference>
<sequence length="506" mass="55709">MKSIPKYLPVLLVGLSLSCASEKETVETSALFDFSEMEQIAEVDERYQSINVEMCEVVGGDFWVPYSQIDTAKVRALGFAGLKQRIPSINLYDKKLRTLAKGLGPMYIRVSGTWANTTYFQDNDAPKMSQAPEGYENVLTRAEWKGVIDFCKAMDAKLVTSFANSEGIRDVNGNWTAAQAAPLLDYTHSIGGEIHAAEMFNEPSHASHGGAPEGYDAARYAEDFAAFEAFVSQTAPEMKIMGPGSTGEGGIIPGIDSTLTTDKILTASPAPEFDIFSYHYYGGVSQRCMGQLTPENALSEEWLSKTEEGLAYYEEARDQYLPNAPLWLTETAEAACGGNPWAATYIDSFRYLEQLGRLAKEGVQVVMHNTLAASEYALLEQGTHDPRPNYWAALLWSKFMGEKVYDVTASMDGPDLFVHNLKNAPNGYAVLLVNPKDTETSFRIPADAVQYLLTADDILSKEVKLNGEVLQLKSDDTLPEIQGKNVQAGELVMPSHSILFLTFHNL</sequence>
<dbReference type="EMBL" id="FNZH01000007">
    <property type="protein sequence ID" value="SEJ64538.1"/>
    <property type="molecule type" value="Genomic_DNA"/>
</dbReference>
<dbReference type="STRING" id="1416801.SAMN05192553_10721"/>